<comment type="caution">
    <text evidence="1">The sequence shown here is derived from an EMBL/GenBank/DDBJ whole genome shotgun (WGS) entry which is preliminary data.</text>
</comment>
<dbReference type="SUPFAM" id="SSF53335">
    <property type="entry name" value="S-adenosyl-L-methionine-dependent methyltransferases"/>
    <property type="match status" value="1"/>
</dbReference>
<protein>
    <recommendedName>
        <fullName evidence="3">Methyltransferase domain-containing protein</fullName>
    </recommendedName>
</protein>
<dbReference type="Gene3D" id="3.40.50.150">
    <property type="entry name" value="Vaccinia Virus protein VP39"/>
    <property type="match status" value="1"/>
</dbReference>
<name>A0ABQ3EQ06_9HYPH</name>
<dbReference type="CDD" id="cd02440">
    <property type="entry name" value="AdoMet_MTases"/>
    <property type="match status" value="1"/>
</dbReference>
<gene>
    <name evidence="1" type="ORF">GCM10007094_33560</name>
</gene>
<accession>A0ABQ3EQ06</accession>
<reference evidence="2" key="1">
    <citation type="journal article" date="2019" name="Int. J. Syst. Evol. Microbiol.">
        <title>The Global Catalogue of Microorganisms (GCM) 10K type strain sequencing project: providing services to taxonomists for standard genome sequencing and annotation.</title>
        <authorList>
            <consortium name="The Broad Institute Genomics Platform"/>
            <consortium name="The Broad Institute Genome Sequencing Center for Infectious Disease"/>
            <person name="Wu L."/>
            <person name="Ma J."/>
        </authorList>
    </citation>
    <scope>NUCLEOTIDE SEQUENCE [LARGE SCALE GENOMIC DNA]</scope>
    <source>
        <strain evidence="2">KCTC 12861</strain>
    </source>
</reference>
<evidence type="ECO:0000313" key="1">
    <source>
        <dbReference type="EMBL" id="GHB41411.1"/>
    </source>
</evidence>
<proteinExistence type="predicted"/>
<dbReference type="EMBL" id="BMXE01000006">
    <property type="protein sequence ID" value="GHB41411.1"/>
    <property type="molecule type" value="Genomic_DNA"/>
</dbReference>
<evidence type="ECO:0008006" key="3">
    <source>
        <dbReference type="Google" id="ProtNLM"/>
    </source>
</evidence>
<evidence type="ECO:0000313" key="2">
    <source>
        <dbReference type="Proteomes" id="UP000637980"/>
    </source>
</evidence>
<organism evidence="1 2">
    <name type="scientific">Pseudovibrio japonicus</name>
    <dbReference type="NCBI Taxonomy" id="366534"/>
    <lineage>
        <taxon>Bacteria</taxon>
        <taxon>Pseudomonadati</taxon>
        <taxon>Pseudomonadota</taxon>
        <taxon>Alphaproteobacteria</taxon>
        <taxon>Hyphomicrobiales</taxon>
        <taxon>Stappiaceae</taxon>
        <taxon>Pseudovibrio</taxon>
    </lineage>
</organism>
<sequence>MQYIDCTLDNSKLYIVLVATPAQQALLQKKKSEMNQKVAHWNAVYTAREEEKLTWYEIQPTLSYKFVTEFLKLGQPYIDVGGGASKLTSILHAAGYGPLAVLDISPLVLETGKERLGGVAHDVDWICADITKWTPTSTYQVWHDRAVFHFLTEVEDQKAYVNALVKAVPIGGTTIISTFAEDGPETCSGLPVQRYSSQTLADKLEALAPGAFSLVAAHLHTHVTPKKNEQHFQTSIFKRVA</sequence>
<keyword evidence="2" id="KW-1185">Reference proteome</keyword>
<dbReference type="Proteomes" id="UP000637980">
    <property type="component" value="Unassembled WGS sequence"/>
</dbReference>
<dbReference type="InterPro" id="IPR029063">
    <property type="entry name" value="SAM-dependent_MTases_sf"/>
</dbReference>